<organism evidence="5 6">
    <name type="scientific">Roridomyces roridus</name>
    <dbReference type="NCBI Taxonomy" id="1738132"/>
    <lineage>
        <taxon>Eukaryota</taxon>
        <taxon>Fungi</taxon>
        <taxon>Dikarya</taxon>
        <taxon>Basidiomycota</taxon>
        <taxon>Agaricomycotina</taxon>
        <taxon>Agaricomycetes</taxon>
        <taxon>Agaricomycetidae</taxon>
        <taxon>Agaricales</taxon>
        <taxon>Marasmiineae</taxon>
        <taxon>Mycenaceae</taxon>
        <taxon>Roridomyces</taxon>
    </lineage>
</organism>
<accession>A0AAD7BFP0</accession>
<dbReference type="AlphaFoldDB" id="A0AAD7BFP0"/>
<dbReference type="Proteomes" id="UP001221142">
    <property type="component" value="Unassembled WGS sequence"/>
</dbReference>
<protein>
    <submittedName>
        <fullName evidence="5">Uncharacterized protein</fullName>
    </submittedName>
</protein>
<keyword evidence="1" id="KW-0175">Coiled coil</keyword>
<dbReference type="EMBL" id="JARKIF010000018">
    <property type="protein sequence ID" value="KAJ7619745.1"/>
    <property type="molecule type" value="Genomic_DNA"/>
</dbReference>
<evidence type="ECO:0000313" key="4">
    <source>
        <dbReference type="EMBL" id="KAJ7617432.1"/>
    </source>
</evidence>
<evidence type="ECO:0000256" key="2">
    <source>
        <dbReference type="SAM" id="MobiDB-lite"/>
    </source>
</evidence>
<feature type="region of interest" description="Disordered" evidence="2">
    <location>
        <begin position="43"/>
        <end position="92"/>
    </location>
</feature>
<evidence type="ECO:0000256" key="1">
    <source>
        <dbReference type="SAM" id="Coils"/>
    </source>
</evidence>
<reference evidence="5" key="1">
    <citation type="submission" date="2023-03" db="EMBL/GenBank/DDBJ databases">
        <title>Massive genome expansion in bonnet fungi (Mycena s.s.) driven by repeated elements and novel gene families across ecological guilds.</title>
        <authorList>
            <consortium name="Lawrence Berkeley National Laboratory"/>
            <person name="Harder C.B."/>
            <person name="Miyauchi S."/>
            <person name="Viragh M."/>
            <person name="Kuo A."/>
            <person name="Thoen E."/>
            <person name="Andreopoulos B."/>
            <person name="Lu D."/>
            <person name="Skrede I."/>
            <person name="Drula E."/>
            <person name="Henrissat B."/>
            <person name="Morin E."/>
            <person name="Kohler A."/>
            <person name="Barry K."/>
            <person name="LaButti K."/>
            <person name="Morin E."/>
            <person name="Salamov A."/>
            <person name="Lipzen A."/>
            <person name="Mereny Z."/>
            <person name="Hegedus B."/>
            <person name="Baldrian P."/>
            <person name="Stursova M."/>
            <person name="Weitz H."/>
            <person name="Taylor A."/>
            <person name="Grigoriev I.V."/>
            <person name="Nagy L.G."/>
            <person name="Martin F."/>
            <person name="Kauserud H."/>
        </authorList>
    </citation>
    <scope>NUCLEOTIDE SEQUENCE</scope>
    <source>
        <strain evidence="5">9284</strain>
    </source>
</reference>
<keyword evidence="6" id="KW-1185">Reference proteome</keyword>
<evidence type="ECO:0000256" key="3">
    <source>
        <dbReference type="SAM" id="SignalP"/>
    </source>
</evidence>
<evidence type="ECO:0000313" key="5">
    <source>
        <dbReference type="EMBL" id="KAJ7619745.1"/>
    </source>
</evidence>
<feature type="compositionally biased region" description="Polar residues" evidence="2">
    <location>
        <begin position="163"/>
        <end position="193"/>
    </location>
</feature>
<sequence length="814" mass="89795">MQSRFVLALIVSCLALTASAAPVPAPESIPRLQQYQALNDNPRESYGCAGHLPPKQQREGRRGSHTVEQGNGYNSPTPNKVSRHSGTGNTVNKRVSSLALPGHTCPREATAKAAIKLLAVFVSVLTPRLRLLYHHHPATIRDNAQARSSRREEPQATRKSARKNNQTASAGLPENDTSSPLSPAHKSSQNTTNTKCRSCIALKTTNTRLIAERDTCRSDLDLKTKEVKALKRKEKKGGAEAMGAEAEVKSELERLRKRLESVEMENTELKAELEATKAELKKTSKELTIAQQRSRDHYCEIKALRLQVERVQTKYSEVKEAYEKIRCWVCFTGGRFTDEARWFFCQCVRAGCCQELVGFLIRCFAEVTGIEVDRVPSARTVTRAMMEGGVFGKLQLGKEIQDAPARVTRLINVEEAISHTAEDERAGLVDSVNDIIDTYNESPMAARMESTGNERLTFNSFHLKLKFMHGDHASDGKKFHALTAETKKSIILETLGQDAADLLPADDVLNQSLAVEDSEIDDWLRTRGIKDVTSEQRGTATYANPAETCRKADLDLFLTAGCGAHKDLNALKYGTTELQKSWTRNKIPGTPPVLLPNKANASTIARADKTSAAAKKAIDASCSGAIKLLELLASVLQNKDSKKGYGDKTEFLISAAMKERFGVDRVSKLVKTLASVSRVHYQGFTYAAAEVVLHPDLLDRAKINKMTLAQLRDQLRIYKNIVCDPELKKTAVWQVKTKILPIVLAAYERYSPSWHACMNLGVGSIPMAPSNEEEDQELEGSISNDDSGSDESDEDSGGEYEAPDDVFESDVDSD</sequence>
<comment type="caution">
    <text evidence="5">The sequence shown here is derived from an EMBL/GenBank/DDBJ whole genome shotgun (WGS) entry which is preliminary data.</text>
</comment>
<feature type="compositionally biased region" description="Polar residues" evidence="2">
    <location>
        <begin position="66"/>
        <end position="92"/>
    </location>
</feature>
<dbReference type="EMBL" id="JARKIF010000021">
    <property type="protein sequence ID" value="KAJ7617432.1"/>
    <property type="molecule type" value="Genomic_DNA"/>
</dbReference>
<evidence type="ECO:0000313" key="6">
    <source>
        <dbReference type="Proteomes" id="UP001221142"/>
    </source>
</evidence>
<feature type="coiled-coil region" evidence="1">
    <location>
        <begin position="245"/>
        <end position="321"/>
    </location>
</feature>
<keyword evidence="3" id="KW-0732">Signal</keyword>
<feature type="region of interest" description="Disordered" evidence="2">
    <location>
        <begin position="141"/>
        <end position="193"/>
    </location>
</feature>
<feature type="chain" id="PRO_5042441859" evidence="3">
    <location>
        <begin position="21"/>
        <end position="814"/>
    </location>
</feature>
<feature type="signal peptide" evidence="3">
    <location>
        <begin position="1"/>
        <end position="20"/>
    </location>
</feature>
<gene>
    <name evidence="5" type="ORF">FB45DRAFT_871847</name>
    <name evidence="4" type="ORF">FB45DRAFT_872858</name>
</gene>
<name>A0AAD7BFP0_9AGAR</name>
<proteinExistence type="predicted"/>
<feature type="region of interest" description="Disordered" evidence="2">
    <location>
        <begin position="766"/>
        <end position="814"/>
    </location>
</feature>
<feature type="compositionally biased region" description="Acidic residues" evidence="2">
    <location>
        <begin position="787"/>
        <end position="814"/>
    </location>
</feature>